<keyword evidence="2" id="KW-0645">Protease</keyword>
<dbReference type="GO" id="GO:0006508">
    <property type="term" value="P:proteolysis"/>
    <property type="evidence" value="ECO:0007669"/>
    <property type="project" value="UniProtKB-KW"/>
</dbReference>
<evidence type="ECO:0000256" key="4">
    <source>
        <dbReference type="ARBA" id="ARBA00022825"/>
    </source>
</evidence>
<dbReference type="RefSeq" id="WP_149430493.1">
    <property type="nucleotide sequence ID" value="NZ_VLNY01000005.1"/>
</dbReference>
<sequence>MRLFLASYRFGDHQDRFLELAGTPGKVAVIANAADAWPPAARESAAVSDCAPLRKLGFQPSEVDLRDYVDRTDALAATLAEFPVVWVRGGNTFVLRAQCARSGTDRVLRDRLADDSLVYAGYSAGACLLTPSLHGIEAADDPDEVLPTCGIEPIWDGLGLVDRAIVPHWNSVIDTDNASRTIVDRYLADDTPHWALTDHQAIVVNGESVQRL</sequence>
<dbReference type="Proteomes" id="UP000322244">
    <property type="component" value="Unassembled WGS sequence"/>
</dbReference>
<dbReference type="SUPFAM" id="SSF52317">
    <property type="entry name" value="Class I glutamine amidotransferase-like"/>
    <property type="match status" value="1"/>
</dbReference>
<keyword evidence="3" id="KW-0378">Hydrolase</keyword>
<reference evidence="5 6" key="1">
    <citation type="submission" date="2019-07" db="EMBL/GenBank/DDBJ databases">
        <title>Rhodococcus cavernicolus sp. nov., isolated from a cave.</title>
        <authorList>
            <person name="Lee S.D."/>
        </authorList>
    </citation>
    <scope>NUCLEOTIDE SEQUENCE [LARGE SCALE GENOMIC DNA]</scope>
    <source>
        <strain evidence="5 6">C1-24</strain>
    </source>
</reference>
<dbReference type="InterPro" id="IPR005320">
    <property type="entry name" value="Peptidase_S51"/>
</dbReference>
<dbReference type="PANTHER" id="PTHR20842:SF0">
    <property type="entry name" value="ALPHA-ASPARTYL DIPEPTIDASE"/>
    <property type="match status" value="1"/>
</dbReference>
<evidence type="ECO:0000256" key="3">
    <source>
        <dbReference type="ARBA" id="ARBA00022801"/>
    </source>
</evidence>
<dbReference type="Gene3D" id="3.40.50.880">
    <property type="match status" value="1"/>
</dbReference>
<dbReference type="EMBL" id="VLNY01000005">
    <property type="protein sequence ID" value="KAA0022436.1"/>
    <property type="molecule type" value="Genomic_DNA"/>
</dbReference>
<evidence type="ECO:0000256" key="2">
    <source>
        <dbReference type="ARBA" id="ARBA00022670"/>
    </source>
</evidence>
<dbReference type="OrthoDB" id="3373764at2"/>
<proteinExistence type="inferred from homology"/>
<dbReference type="AlphaFoldDB" id="A0A5A7S946"/>
<dbReference type="InterPro" id="IPR029062">
    <property type="entry name" value="Class_I_gatase-like"/>
</dbReference>
<accession>A0A5A7S946</accession>
<keyword evidence="6" id="KW-1185">Reference proteome</keyword>
<gene>
    <name evidence="5" type="ORF">FOY51_12030</name>
</gene>
<comment type="similarity">
    <text evidence="1">Belongs to the peptidase S51 family.</text>
</comment>
<evidence type="ECO:0000256" key="1">
    <source>
        <dbReference type="ARBA" id="ARBA00006534"/>
    </source>
</evidence>
<comment type="caution">
    <text evidence="5">The sequence shown here is derived from an EMBL/GenBank/DDBJ whole genome shotgun (WGS) entry which is preliminary data.</text>
</comment>
<evidence type="ECO:0000313" key="5">
    <source>
        <dbReference type="EMBL" id="KAA0022436.1"/>
    </source>
</evidence>
<dbReference type="GO" id="GO:0008236">
    <property type="term" value="F:serine-type peptidase activity"/>
    <property type="evidence" value="ECO:0007669"/>
    <property type="project" value="UniProtKB-KW"/>
</dbReference>
<name>A0A5A7S946_9NOCA</name>
<protein>
    <submittedName>
        <fullName evidence="5">Peptidase</fullName>
    </submittedName>
</protein>
<keyword evidence="4" id="KW-0720">Serine protease</keyword>
<dbReference type="Pfam" id="PF03575">
    <property type="entry name" value="Peptidase_S51"/>
    <property type="match status" value="1"/>
</dbReference>
<dbReference type="PANTHER" id="PTHR20842">
    <property type="entry name" value="PROTEASE S51 ALPHA-ASPARTYL DIPEPTIDASE"/>
    <property type="match status" value="1"/>
</dbReference>
<evidence type="ECO:0000313" key="6">
    <source>
        <dbReference type="Proteomes" id="UP000322244"/>
    </source>
</evidence>
<organism evidence="5 6">
    <name type="scientific">Antrihabitans cavernicola</name>
    <dbReference type="NCBI Taxonomy" id="2495913"/>
    <lineage>
        <taxon>Bacteria</taxon>
        <taxon>Bacillati</taxon>
        <taxon>Actinomycetota</taxon>
        <taxon>Actinomycetes</taxon>
        <taxon>Mycobacteriales</taxon>
        <taxon>Nocardiaceae</taxon>
        <taxon>Antrihabitans</taxon>
    </lineage>
</organism>